<feature type="domain" description="HTH myb-type" evidence="8">
    <location>
        <begin position="86"/>
        <end position="142"/>
    </location>
</feature>
<protein>
    <submittedName>
        <fullName evidence="11">SANT domain-containing protein</fullName>
    </submittedName>
</protein>
<reference evidence="11" key="1">
    <citation type="submission" date="2016-06" db="UniProtKB">
        <authorList>
            <consortium name="WormBaseParasite"/>
        </authorList>
    </citation>
    <scope>IDENTIFICATION</scope>
</reference>
<evidence type="ECO:0000256" key="5">
    <source>
        <dbReference type="SAM" id="MobiDB-lite"/>
    </source>
</evidence>
<accession>A0A183DRX3</accession>
<evidence type="ECO:0000259" key="6">
    <source>
        <dbReference type="PROSITE" id="PS50090"/>
    </source>
</evidence>
<dbReference type="WBParaSite" id="GPUH_0001147801-mRNA-1">
    <property type="protein sequence ID" value="GPUH_0001147801-mRNA-1"/>
    <property type="gene ID" value="GPUH_0001147801"/>
</dbReference>
<dbReference type="PANTHER" id="PTHR12374:SF63">
    <property type="entry name" value="TRANSCRIPTIONAL ADAPTER 2-BETA"/>
    <property type="match status" value="1"/>
</dbReference>
<dbReference type="Pfam" id="PF22941">
    <property type="entry name" value="TADA2A-like_3rd"/>
    <property type="match status" value="1"/>
</dbReference>
<dbReference type="Pfam" id="PF00249">
    <property type="entry name" value="Myb_DNA-binding"/>
    <property type="match status" value="1"/>
</dbReference>
<dbReference type="Proteomes" id="UP000271098">
    <property type="component" value="Unassembled WGS sequence"/>
</dbReference>
<dbReference type="GO" id="GO:0070461">
    <property type="term" value="C:SAGA-type complex"/>
    <property type="evidence" value="ECO:0007669"/>
    <property type="project" value="TreeGrafter"/>
</dbReference>
<keyword evidence="10" id="KW-1185">Reference proteome</keyword>
<evidence type="ECO:0000256" key="2">
    <source>
        <dbReference type="ARBA" id="ARBA00022723"/>
    </source>
</evidence>
<evidence type="ECO:0000256" key="3">
    <source>
        <dbReference type="ARBA" id="ARBA00022771"/>
    </source>
</evidence>
<evidence type="ECO:0000259" key="8">
    <source>
        <dbReference type="PROSITE" id="PS51294"/>
    </source>
</evidence>
<dbReference type="InterPro" id="IPR055141">
    <property type="entry name" value="TADA2A_B-like_dom"/>
</dbReference>
<dbReference type="PANTHER" id="PTHR12374">
    <property type="entry name" value="TRANSCRIPTIONAL ADAPTOR 2 ADA2 -RELATED"/>
    <property type="match status" value="1"/>
</dbReference>
<evidence type="ECO:0000313" key="11">
    <source>
        <dbReference type="WBParaSite" id="GPUH_0001147801-mRNA-1"/>
    </source>
</evidence>
<dbReference type="GO" id="GO:0008270">
    <property type="term" value="F:zinc ion binding"/>
    <property type="evidence" value="ECO:0007669"/>
    <property type="project" value="UniProtKB-KW"/>
</dbReference>
<dbReference type="AlphaFoldDB" id="A0A183DRX3"/>
<evidence type="ECO:0000313" key="9">
    <source>
        <dbReference type="EMBL" id="VDN18812.1"/>
    </source>
</evidence>
<dbReference type="InterPro" id="IPR001005">
    <property type="entry name" value="SANT/Myb"/>
</dbReference>
<dbReference type="SUPFAM" id="SSF46689">
    <property type="entry name" value="Homeodomain-like"/>
    <property type="match status" value="1"/>
</dbReference>
<reference evidence="9 10" key="2">
    <citation type="submission" date="2018-11" db="EMBL/GenBank/DDBJ databases">
        <authorList>
            <consortium name="Pathogen Informatics"/>
        </authorList>
    </citation>
    <scope>NUCLEOTIDE SEQUENCE [LARGE SCALE GENOMIC DNA]</scope>
</reference>
<dbReference type="GO" id="GO:0005634">
    <property type="term" value="C:nucleus"/>
    <property type="evidence" value="ECO:0007669"/>
    <property type="project" value="UniProtKB-SubCell"/>
</dbReference>
<dbReference type="GO" id="GO:0006338">
    <property type="term" value="P:chromatin remodeling"/>
    <property type="evidence" value="ECO:0007669"/>
    <property type="project" value="TreeGrafter"/>
</dbReference>
<dbReference type="InterPro" id="IPR017884">
    <property type="entry name" value="SANT_dom"/>
</dbReference>
<evidence type="ECO:0000256" key="1">
    <source>
        <dbReference type="ARBA" id="ARBA00004123"/>
    </source>
</evidence>
<keyword evidence="3" id="KW-0863">Zinc-finger</keyword>
<comment type="subcellular location">
    <subcellularLocation>
        <location evidence="1">Nucleus</location>
    </subcellularLocation>
</comment>
<keyword evidence="4" id="KW-0862">Zinc</keyword>
<feature type="domain" description="Myb-like" evidence="6">
    <location>
        <begin position="86"/>
        <end position="138"/>
    </location>
</feature>
<organism evidence="11">
    <name type="scientific">Gongylonema pulchrum</name>
    <dbReference type="NCBI Taxonomy" id="637853"/>
    <lineage>
        <taxon>Eukaryota</taxon>
        <taxon>Metazoa</taxon>
        <taxon>Ecdysozoa</taxon>
        <taxon>Nematoda</taxon>
        <taxon>Chromadorea</taxon>
        <taxon>Rhabditida</taxon>
        <taxon>Spirurina</taxon>
        <taxon>Spiruromorpha</taxon>
        <taxon>Spiruroidea</taxon>
        <taxon>Gongylonematidae</taxon>
        <taxon>Gongylonema</taxon>
    </lineage>
</organism>
<dbReference type="InterPro" id="IPR017930">
    <property type="entry name" value="Myb_dom"/>
</dbReference>
<keyword evidence="2" id="KW-0479">Metal-binding</keyword>
<dbReference type="CDD" id="cd00167">
    <property type="entry name" value="SANT"/>
    <property type="match status" value="1"/>
</dbReference>
<dbReference type="InterPro" id="IPR009057">
    <property type="entry name" value="Homeodomain-like_sf"/>
</dbReference>
<dbReference type="GO" id="GO:0006357">
    <property type="term" value="P:regulation of transcription by RNA polymerase II"/>
    <property type="evidence" value="ECO:0007669"/>
    <property type="project" value="TreeGrafter"/>
</dbReference>
<evidence type="ECO:0000256" key="4">
    <source>
        <dbReference type="ARBA" id="ARBA00022833"/>
    </source>
</evidence>
<name>A0A183DRX3_9BILA</name>
<dbReference type="GO" id="GO:0003682">
    <property type="term" value="F:chromatin binding"/>
    <property type="evidence" value="ECO:0007669"/>
    <property type="project" value="TreeGrafter"/>
</dbReference>
<dbReference type="PROSITE" id="PS50090">
    <property type="entry name" value="MYB_LIKE"/>
    <property type="match status" value="1"/>
</dbReference>
<feature type="domain" description="SANT" evidence="7">
    <location>
        <begin position="89"/>
        <end position="142"/>
    </location>
</feature>
<proteinExistence type="predicted"/>
<dbReference type="Pfam" id="PF25299">
    <property type="entry name" value="ZZ_ADA2"/>
    <property type="match status" value="1"/>
</dbReference>
<gene>
    <name evidence="9" type="ORF">GPUH_LOCUS11464</name>
</gene>
<dbReference type="PROSITE" id="PS51293">
    <property type="entry name" value="SANT"/>
    <property type="match status" value="1"/>
</dbReference>
<evidence type="ECO:0000259" key="7">
    <source>
        <dbReference type="PROSITE" id="PS51293"/>
    </source>
</evidence>
<dbReference type="InterPro" id="IPR000433">
    <property type="entry name" value="Znf_ZZ"/>
</dbReference>
<sequence>MTPTESSFSSRLEVGEGAQMEEVVCCNCEVQLSRKECLFVQCEECLDAGTDVKLCTSCFRMGAECGPHKRGHAYIVRDCKGASLLGSGKSGKQWGWKEDLNLIRAVRKHKLGNWEEIASELCSTKTADDAKNRFDRHFVRGAFGRYTAAVCSHWPHTYEYMEGGVNLSARHGPEQPVPASSISKWECVAKFFRTSDRSKTKVDFDNPNWFAEFEADLMDFRSEFSLLRPSTSALEEDTDVKHLCDVQRPNSSLAKNRAVSPVSVHFFKSTASVPQYAPQSYIILRMMKEVKQVAAAAAAAISMIAGMKLGLATMCMKIENLLAYGVQNIVQLVRYLEVVDASDKKPVLRLKRVGSDWRKTDGTKQSFSKEECVEKLKITVSSDAKEMLLRRHQGQFHANFPLLPLGAEERSKLKEDDLQLLAYMPERDDFEWEFNNSAEMLVSHLMAQARLGSDEDSAFETAVKIAKIQKYNRTLKQRKAKKATAREYEFVNKFFHKIKKIDDPRRTSICNQQLMAAGVASWRQEYLHSLLKKVYQVTKKAELEQLLDAITGCINLNDKILELEKLRADGIMQLKGRWRSKVTAAAQDRSKTKRRRRPHPSNDMQRKAALRWKRFKRWTKQQAADYGSVESDT</sequence>
<dbReference type="PROSITE" id="PS51294">
    <property type="entry name" value="HTH_MYB"/>
    <property type="match status" value="1"/>
</dbReference>
<dbReference type="OrthoDB" id="270417at2759"/>
<dbReference type="SMART" id="SM00717">
    <property type="entry name" value="SANT"/>
    <property type="match status" value="1"/>
</dbReference>
<dbReference type="Gene3D" id="1.10.10.60">
    <property type="entry name" value="Homeodomain-like"/>
    <property type="match status" value="1"/>
</dbReference>
<feature type="region of interest" description="Disordered" evidence="5">
    <location>
        <begin position="582"/>
        <end position="606"/>
    </location>
</feature>
<evidence type="ECO:0000313" key="10">
    <source>
        <dbReference type="Proteomes" id="UP000271098"/>
    </source>
</evidence>
<dbReference type="EMBL" id="UYRT01078575">
    <property type="protein sequence ID" value="VDN18812.1"/>
    <property type="molecule type" value="Genomic_DNA"/>
</dbReference>
<dbReference type="GO" id="GO:0003713">
    <property type="term" value="F:transcription coactivator activity"/>
    <property type="evidence" value="ECO:0007669"/>
    <property type="project" value="TreeGrafter"/>
</dbReference>